<feature type="compositionally biased region" description="Polar residues" evidence="1">
    <location>
        <begin position="411"/>
        <end position="437"/>
    </location>
</feature>
<dbReference type="EMBL" id="JACDXP010000010">
    <property type="protein sequence ID" value="KAF6518285.1"/>
    <property type="molecule type" value="Genomic_DNA"/>
</dbReference>
<comment type="caution">
    <text evidence="2">The sequence shown here is derived from an EMBL/GenBank/DDBJ whole genome shotgun (WGS) entry which is preliminary data.</text>
</comment>
<feature type="compositionally biased region" description="Basic and acidic residues" evidence="1">
    <location>
        <begin position="193"/>
        <end position="203"/>
    </location>
</feature>
<evidence type="ECO:0000256" key="1">
    <source>
        <dbReference type="SAM" id="MobiDB-lite"/>
    </source>
</evidence>
<organism evidence="2 3">
    <name type="scientific">Fusarium oxysporum f. sp. conglutinans</name>
    <dbReference type="NCBI Taxonomy" id="100902"/>
    <lineage>
        <taxon>Eukaryota</taxon>
        <taxon>Fungi</taxon>
        <taxon>Dikarya</taxon>
        <taxon>Ascomycota</taxon>
        <taxon>Pezizomycotina</taxon>
        <taxon>Sordariomycetes</taxon>
        <taxon>Hypocreomycetidae</taxon>
        <taxon>Hypocreales</taxon>
        <taxon>Nectriaceae</taxon>
        <taxon>Fusarium</taxon>
        <taxon>Fusarium oxysporum species complex</taxon>
    </lineage>
</organism>
<feature type="compositionally biased region" description="Acidic residues" evidence="1">
    <location>
        <begin position="126"/>
        <end position="141"/>
    </location>
</feature>
<feature type="compositionally biased region" description="Acidic residues" evidence="1">
    <location>
        <begin position="92"/>
        <end position="111"/>
    </location>
</feature>
<dbReference type="Proteomes" id="UP000593570">
    <property type="component" value="Unassembled WGS sequence"/>
</dbReference>
<evidence type="ECO:0000313" key="2">
    <source>
        <dbReference type="EMBL" id="KAF6518285.1"/>
    </source>
</evidence>
<feature type="compositionally biased region" description="Basic and acidic residues" evidence="1">
    <location>
        <begin position="142"/>
        <end position="152"/>
    </location>
</feature>
<feature type="compositionally biased region" description="Low complexity" evidence="1">
    <location>
        <begin position="274"/>
        <end position="283"/>
    </location>
</feature>
<protein>
    <submittedName>
        <fullName evidence="2">Uncharacterized protein</fullName>
    </submittedName>
</protein>
<feature type="compositionally biased region" description="Polar residues" evidence="1">
    <location>
        <begin position="296"/>
        <end position="305"/>
    </location>
</feature>
<feature type="compositionally biased region" description="Polar residues" evidence="1">
    <location>
        <begin position="452"/>
        <end position="469"/>
    </location>
</feature>
<reference evidence="2 3" key="1">
    <citation type="journal article" date="2020" name="bioRxiv">
        <title>A chromosome-scale genome assembly for the Fusarium oxysporum strain Fo5176 to establish a model Arabidopsis-fungal pathosystem.</title>
        <authorList>
            <person name="Fokkens L."/>
            <person name="Guo L."/>
            <person name="Dora S."/>
            <person name="Wang B."/>
            <person name="Ye K."/>
            <person name="Sanchez-Rodriguez C."/>
            <person name="Croll D."/>
        </authorList>
    </citation>
    <scope>NUCLEOTIDE SEQUENCE [LARGE SCALE GENOMIC DNA]</scope>
    <source>
        <strain evidence="2 3">Fo5176</strain>
    </source>
</reference>
<gene>
    <name evidence="2" type="ORF">HZS61_002363</name>
</gene>
<accession>A0A8H6LGS3</accession>
<name>A0A8H6LGS3_FUSOX</name>
<feature type="compositionally biased region" description="Low complexity" evidence="1">
    <location>
        <begin position="243"/>
        <end position="266"/>
    </location>
</feature>
<feature type="region of interest" description="Disordered" evidence="1">
    <location>
        <begin position="75"/>
        <end position="485"/>
    </location>
</feature>
<dbReference type="AlphaFoldDB" id="A0A8H6LGS3"/>
<feature type="compositionally biased region" description="Low complexity" evidence="1">
    <location>
        <begin position="366"/>
        <end position="410"/>
    </location>
</feature>
<sequence length="683" mass="75384">MWPNELCKGFVPDMWGIRLIESLSALVSLVVTNKVDIEEVRRRLKGHANHHPRTKYPQLRKSDILKARKWLRGMGIDTKHTNPNESVTVNDQSDDEICDSDASEADSEPFDEIVVLGLPEDQIKEDTDEDEDEVEEDEEENEGQHDEPRQVQDGDAEEQEEDKEGLEELEDENDLDWAAPKKQSSKKQSPPRETGRSTAREIVEIEDDETDEETVVDPAGDGFMMNDSPEPVQPNGLSGPGRGTSTSNSASAASSRPRRSIQQPSRLVSDTPRSSVRQSSGSSEYTSATFAVKSPLGSQLQTPGSQVPVPKPATSQRDVHPPQQSTPPASPANTIQNFVKPRPQSHTEVSLPRIPGTRSAKQLQRSNSQPSASISASNSPSSATPRPQSSSQPLASPPTSATSQNTQQQSGSWPSASHPQAPQGVYTQLANSQQSTPHHLAASRGSKRPAESSPTAAYVNNTPTNTSRSGAKRQRTSHALPQQSQLPRAINWDAVLPSGDEFIESLKNASDTIKPFTHKFEELLADIKGEQRKLSAFQSSLLHKKNDYTNDQKKAQDALKDVEESTANENTALRGLEEVYQKGPEDAELRSLINKRRQTIREHKEVYVIVKSQLEKRIARVYKTDHEIAVVTKRLGQLDAERANVLRQKEGAAKAAQRVNTMHCIMTLRWQNPGDTLEDLGVL</sequence>
<feature type="compositionally biased region" description="Acidic residues" evidence="1">
    <location>
        <begin position="154"/>
        <end position="175"/>
    </location>
</feature>
<feature type="compositionally biased region" description="Acidic residues" evidence="1">
    <location>
        <begin position="204"/>
        <end position="215"/>
    </location>
</feature>
<proteinExistence type="predicted"/>
<evidence type="ECO:0000313" key="3">
    <source>
        <dbReference type="Proteomes" id="UP000593570"/>
    </source>
</evidence>